<keyword evidence="5" id="KW-1185">Reference proteome</keyword>
<dbReference type="PANTHER" id="PTHR47245:SF2">
    <property type="entry name" value="PEPTIDYL-PROLYL CIS-TRANS ISOMERASE HP_0175-RELATED"/>
    <property type="match status" value="1"/>
</dbReference>
<name>A0ABU1NQ43_9BACL</name>
<keyword evidence="2" id="KW-0732">Signal</keyword>
<dbReference type="Pfam" id="PF07833">
    <property type="entry name" value="Cu_amine_oxidN1"/>
    <property type="match status" value="1"/>
</dbReference>
<dbReference type="SUPFAM" id="SSF54534">
    <property type="entry name" value="FKBP-like"/>
    <property type="match status" value="1"/>
</dbReference>
<dbReference type="SUPFAM" id="SSF55383">
    <property type="entry name" value="Copper amine oxidase, domain N"/>
    <property type="match status" value="1"/>
</dbReference>
<dbReference type="Gene3D" id="3.30.457.10">
    <property type="entry name" value="Copper amine oxidase-like, N-terminal domain"/>
    <property type="match status" value="1"/>
</dbReference>
<dbReference type="SUPFAM" id="SSF109998">
    <property type="entry name" value="Triger factor/SurA peptide-binding domain-like"/>
    <property type="match status" value="1"/>
</dbReference>
<feature type="domain" description="PpiC" evidence="3">
    <location>
        <begin position="233"/>
        <end position="332"/>
    </location>
</feature>
<dbReference type="InterPro" id="IPR036582">
    <property type="entry name" value="Mao_N_sf"/>
</dbReference>
<proteinExistence type="predicted"/>
<dbReference type="EC" id="5.2.1.8" evidence="4"/>
<dbReference type="Proteomes" id="UP001267290">
    <property type="component" value="Unassembled WGS sequence"/>
</dbReference>
<dbReference type="PROSITE" id="PS50198">
    <property type="entry name" value="PPIC_PPIASE_2"/>
    <property type="match status" value="1"/>
</dbReference>
<feature type="chain" id="PRO_5046314400" evidence="2">
    <location>
        <begin position="26"/>
        <end position="373"/>
    </location>
</feature>
<comment type="caution">
    <text evidence="4">The sequence shown here is derived from an EMBL/GenBank/DDBJ whole genome shotgun (WGS) entry which is preliminary data.</text>
</comment>
<dbReference type="PANTHER" id="PTHR47245">
    <property type="entry name" value="PEPTIDYLPROLYL ISOMERASE"/>
    <property type="match status" value="1"/>
</dbReference>
<dbReference type="Pfam" id="PF13616">
    <property type="entry name" value="Rotamase_3"/>
    <property type="match status" value="1"/>
</dbReference>
<evidence type="ECO:0000256" key="2">
    <source>
        <dbReference type="SAM" id="SignalP"/>
    </source>
</evidence>
<dbReference type="Gene3D" id="3.10.50.40">
    <property type="match status" value="1"/>
</dbReference>
<sequence>MKDKVKGLIVGLTIGSVLSGTVAFAAGTQIEVAFRNLTYMFDGVEKTPTDSKGFIYEGTTYVPLRFMSDSLGKKVAWDDETSTIWIGNNPNQMVATYKGGTVTRADFDAFFNLKALFNSNHAASKDNVEYQTGILKELVTNRVLYSRASEADIAAAKESAALQVAAWKQQMGEAKFVADLKNVNTSESAIQYFLVGSLTASNYVKSSITDTQLKAQYDAALKADKDAYTIASVRHILIGLSDEEGKALRTKEEALTIAKDVASKLKNGGDFTALAKQYSEDPGSKDAGGLYADAAVSQWVEGFKVAAINQTVGVIGDPVETEFGYHIIKVESRSVKSFDAVKDSLRGGLEQAQYQQFAEKELPGLIEKIDLGQ</sequence>
<keyword evidence="1" id="KW-0697">Rotamase</keyword>
<dbReference type="GO" id="GO:0003755">
    <property type="term" value="F:peptidyl-prolyl cis-trans isomerase activity"/>
    <property type="evidence" value="ECO:0007669"/>
    <property type="project" value="UniProtKB-EC"/>
</dbReference>
<dbReference type="InterPro" id="IPR027304">
    <property type="entry name" value="Trigger_fact/SurA_dom_sf"/>
</dbReference>
<protein>
    <submittedName>
        <fullName evidence="4">Foldase protein PrsA</fullName>
        <ecNumber evidence="4">5.2.1.8</ecNumber>
    </submittedName>
</protein>
<evidence type="ECO:0000259" key="3">
    <source>
        <dbReference type="PROSITE" id="PS50198"/>
    </source>
</evidence>
<dbReference type="InterPro" id="IPR046357">
    <property type="entry name" value="PPIase_dom_sf"/>
</dbReference>
<keyword evidence="1 4" id="KW-0413">Isomerase</keyword>
<gene>
    <name evidence="4" type="ORF">J2736_000758</name>
</gene>
<dbReference type="InterPro" id="IPR000297">
    <property type="entry name" value="PPIase_PpiC"/>
</dbReference>
<dbReference type="InterPro" id="IPR050245">
    <property type="entry name" value="PrsA_foldase"/>
</dbReference>
<evidence type="ECO:0000313" key="4">
    <source>
        <dbReference type="EMBL" id="MDR6549575.1"/>
    </source>
</evidence>
<feature type="signal peptide" evidence="2">
    <location>
        <begin position="1"/>
        <end position="25"/>
    </location>
</feature>
<reference evidence="4 5" key="1">
    <citation type="submission" date="2023-07" db="EMBL/GenBank/DDBJ databases">
        <title>Sorghum-associated microbial communities from plants grown in Nebraska, USA.</title>
        <authorList>
            <person name="Schachtman D."/>
        </authorList>
    </citation>
    <scope>NUCLEOTIDE SEQUENCE [LARGE SCALE GENOMIC DNA]</scope>
    <source>
        <strain evidence="4 5">CC258</strain>
    </source>
</reference>
<evidence type="ECO:0000313" key="5">
    <source>
        <dbReference type="Proteomes" id="UP001267290"/>
    </source>
</evidence>
<evidence type="ECO:0000256" key="1">
    <source>
        <dbReference type="PROSITE-ProRule" id="PRU00278"/>
    </source>
</evidence>
<organism evidence="4 5">
    <name type="scientific">Paenibacillus qinlingensis</name>
    <dbReference type="NCBI Taxonomy" id="1837343"/>
    <lineage>
        <taxon>Bacteria</taxon>
        <taxon>Bacillati</taxon>
        <taxon>Bacillota</taxon>
        <taxon>Bacilli</taxon>
        <taxon>Bacillales</taxon>
        <taxon>Paenibacillaceae</taxon>
        <taxon>Paenibacillus</taxon>
    </lineage>
</organism>
<dbReference type="InterPro" id="IPR012854">
    <property type="entry name" value="Cu_amine_oxidase-like_N"/>
</dbReference>
<dbReference type="EMBL" id="JAVDSB010000001">
    <property type="protein sequence ID" value="MDR6549575.1"/>
    <property type="molecule type" value="Genomic_DNA"/>
</dbReference>
<dbReference type="RefSeq" id="WP_310223670.1">
    <property type="nucleotide sequence ID" value="NZ_JAVDSB010000001.1"/>
</dbReference>
<accession>A0ABU1NQ43</accession>